<sequence length="112" mass="12104">MNAPPPIAAERIPNHLAWAILSAIFSFCLCCFVGGIPGIVAIVYAAQVNGKLDRGDVDGARRASDTARTWCWVATGLAIFGLLLNVWGYMTGGTEEYLEMLEQMQQAQQTAV</sequence>
<keyword evidence="4 5" id="KW-0472">Membrane</keyword>
<evidence type="ECO:0000256" key="1">
    <source>
        <dbReference type="ARBA" id="ARBA00004370"/>
    </source>
</evidence>
<evidence type="ECO:0000313" key="7">
    <source>
        <dbReference type="Proteomes" id="UP001430954"/>
    </source>
</evidence>
<keyword evidence="2 5" id="KW-0812">Transmembrane</keyword>
<dbReference type="RefSeq" id="WP_223677021.1">
    <property type="nucleotide sequence ID" value="NZ_JAINZW010000008.1"/>
</dbReference>
<evidence type="ECO:0000256" key="2">
    <source>
        <dbReference type="ARBA" id="ARBA00022692"/>
    </source>
</evidence>
<dbReference type="PANTHER" id="PTHR14948:SF44">
    <property type="entry name" value="PROLINE-RICH TRANSMEMBRANE PROTEIN 1-LIKE"/>
    <property type="match status" value="1"/>
</dbReference>
<comment type="caution">
    <text evidence="6">The sequence shown here is derived from an EMBL/GenBank/DDBJ whole genome shotgun (WGS) entry which is preliminary data.</text>
</comment>
<keyword evidence="3 5" id="KW-1133">Transmembrane helix</keyword>
<dbReference type="Pfam" id="PF04505">
    <property type="entry name" value="CD225"/>
    <property type="match status" value="1"/>
</dbReference>
<evidence type="ECO:0000313" key="6">
    <source>
        <dbReference type="EMBL" id="MBZ4040566.1"/>
    </source>
</evidence>
<evidence type="ECO:0000256" key="5">
    <source>
        <dbReference type="SAM" id="Phobius"/>
    </source>
</evidence>
<proteinExistence type="predicted"/>
<accession>A0ABS7T9I9</accession>
<protein>
    <submittedName>
        <fullName evidence="6">CD225/dispanin family protein</fullName>
    </submittedName>
</protein>
<feature type="transmembrane region" description="Helical" evidence="5">
    <location>
        <begin position="67"/>
        <end position="90"/>
    </location>
</feature>
<feature type="transmembrane region" description="Helical" evidence="5">
    <location>
        <begin position="20"/>
        <end position="46"/>
    </location>
</feature>
<dbReference type="Proteomes" id="UP001430954">
    <property type="component" value="Unassembled WGS sequence"/>
</dbReference>
<dbReference type="EMBL" id="JAINZW010000008">
    <property type="protein sequence ID" value="MBZ4040566.1"/>
    <property type="molecule type" value="Genomic_DNA"/>
</dbReference>
<evidence type="ECO:0000256" key="4">
    <source>
        <dbReference type="ARBA" id="ARBA00023136"/>
    </source>
</evidence>
<dbReference type="PANTHER" id="PTHR14948">
    <property type="entry name" value="NG5"/>
    <property type="match status" value="1"/>
</dbReference>
<organism evidence="6 7">
    <name type="scientific">Novilysobacter selenitireducens</name>
    <dbReference type="NCBI Taxonomy" id="2872639"/>
    <lineage>
        <taxon>Bacteria</taxon>
        <taxon>Pseudomonadati</taxon>
        <taxon>Pseudomonadota</taxon>
        <taxon>Gammaproteobacteria</taxon>
        <taxon>Lysobacterales</taxon>
        <taxon>Lysobacteraceae</taxon>
        <taxon>Novilysobacter</taxon>
    </lineage>
</organism>
<name>A0ABS7T9I9_9GAMM</name>
<dbReference type="InterPro" id="IPR051423">
    <property type="entry name" value="CD225/Dispanin"/>
</dbReference>
<dbReference type="InterPro" id="IPR007593">
    <property type="entry name" value="CD225/Dispanin_fam"/>
</dbReference>
<evidence type="ECO:0000256" key="3">
    <source>
        <dbReference type="ARBA" id="ARBA00022989"/>
    </source>
</evidence>
<comment type="subcellular location">
    <subcellularLocation>
        <location evidence="1">Membrane</location>
    </subcellularLocation>
</comment>
<keyword evidence="7" id="KW-1185">Reference proteome</keyword>
<gene>
    <name evidence="6" type="ORF">K6753_13595</name>
</gene>
<reference evidence="6 7" key="1">
    <citation type="submission" date="2021-09" db="EMBL/GenBank/DDBJ databases">
        <title>Lysobacter sp. 13A isolated from the river sediment.</title>
        <authorList>
            <person name="Liu H."/>
            <person name="Li S."/>
            <person name="Mao S."/>
        </authorList>
    </citation>
    <scope>NUCLEOTIDE SEQUENCE [LARGE SCALE GENOMIC DNA]</scope>
    <source>
        <strain evidence="6 7">13A</strain>
    </source>
</reference>